<organism evidence="10 11">
    <name type="scientific">Pseudonocardia eucalypti</name>
    <dbReference type="NCBI Taxonomy" id="648755"/>
    <lineage>
        <taxon>Bacteria</taxon>
        <taxon>Bacillati</taxon>
        <taxon>Actinomycetota</taxon>
        <taxon>Actinomycetes</taxon>
        <taxon>Pseudonocardiales</taxon>
        <taxon>Pseudonocardiaceae</taxon>
        <taxon>Pseudonocardia</taxon>
    </lineage>
</organism>
<evidence type="ECO:0000259" key="9">
    <source>
        <dbReference type="PROSITE" id="PS50929"/>
    </source>
</evidence>
<dbReference type="Pfam" id="PF00005">
    <property type="entry name" value="ABC_tran"/>
    <property type="match status" value="1"/>
</dbReference>
<reference evidence="11" key="1">
    <citation type="journal article" date="2019" name="Int. J. Syst. Evol. Microbiol.">
        <title>The Global Catalogue of Microorganisms (GCM) 10K type strain sequencing project: providing services to taxonomists for standard genome sequencing and annotation.</title>
        <authorList>
            <consortium name="The Broad Institute Genomics Platform"/>
            <consortium name="The Broad Institute Genome Sequencing Center for Infectious Disease"/>
            <person name="Wu L."/>
            <person name="Ma J."/>
        </authorList>
    </citation>
    <scope>NUCLEOTIDE SEQUENCE [LARGE SCALE GENOMIC DNA]</scope>
    <source>
        <strain evidence="11">JCM 18303</strain>
    </source>
</reference>
<keyword evidence="5 7" id="KW-1133">Transmembrane helix</keyword>
<evidence type="ECO:0000256" key="2">
    <source>
        <dbReference type="ARBA" id="ARBA00022692"/>
    </source>
</evidence>
<dbReference type="InterPro" id="IPR039421">
    <property type="entry name" value="Type_1_exporter"/>
</dbReference>
<evidence type="ECO:0000256" key="3">
    <source>
        <dbReference type="ARBA" id="ARBA00022741"/>
    </source>
</evidence>
<feature type="transmembrane region" description="Helical" evidence="7">
    <location>
        <begin position="32"/>
        <end position="50"/>
    </location>
</feature>
<name>A0ABP9Q0K2_9PSEU</name>
<dbReference type="InterPro" id="IPR003593">
    <property type="entry name" value="AAA+_ATPase"/>
</dbReference>
<dbReference type="InterPro" id="IPR027417">
    <property type="entry name" value="P-loop_NTPase"/>
</dbReference>
<keyword evidence="11" id="KW-1185">Reference proteome</keyword>
<dbReference type="Proteomes" id="UP001428817">
    <property type="component" value="Unassembled WGS sequence"/>
</dbReference>
<keyword evidence="2 7" id="KW-0812">Transmembrane</keyword>
<evidence type="ECO:0000256" key="4">
    <source>
        <dbReference type="ARBA" id="ARBA00022840"/>
    </source>
</evidence>
<dbReference type="PROSITE" id="PS00211">
    <property type="entry name" value="ABC_TRANSPORTER_1"/>
    <property type="match status" value="1"/>
</dbReference>
<dbReference type="EMBL" id="BAABJP010000008">
    <property type="protein sequence ID" value="GAA5154753.1"/>
    <property type="molecule type" value="Genomic_DNA"/>
</dbReference>
<evidence type="ECO:0000259" key="8">
    <source>
        <dbReference type="PROSITE" id="PS50893"/>
    </source>
</evidence>
<keyword evidence="4 10" id="KW-0067">ATP-binding</keyword>
<evidence type="ECO:0000256" key="6">
    <source>
        <dbReference type="ARBA" id="ARBA00023136"/>
    </source>
</evidence>
<protein>
    <submittedName>
        <fullName evidence="10">ABC transporter ATP-binding protein</fullName>
    </submittedName>
</protein>
<accession>A0ABP9Q0K2</accession>
<dbReference type="PROSITE" id="PS50929">
    <property type="entry name" value="ABC_TM1F"/>
    <property type="match status" value="1"/>
</dbReference>
<feature type="transmembrane region" description="Helical" evidence="7">
    <location>
        <begin position="161"/>
        <end position="179"/>
    </location>
</feature>
<dbReference type="Pfam" id="PF00664">
    <property type="entry name" value="ABC_membrane"/>
    <property type="match status" value="1"/>
</dbReference>
<dbReference type="SMART" id="SM00382">
    <property type="entry name" value="AAA"/>
    <property type="match status" value="1"/>
</dbReference>
<dbReference type="InterPro" id="IPR017871">
    <property type="entry name" value="ABC_transporter-like_CS"/>
</dbReference>
<dbReference type="SUPFAM" id="SSF52540">
    <property type="entry name" value="P-loop containing nucleoside triphosphate hydrolases"/>
    <property type="match status" value="1"/>
</dbReference>
<feature type="domain" description="ABC transporter" evidence="8">
    <location>
        <begin position="338"/>
        <end position="572"/>
    </location>
</feature>
<sequence length="582" mass="60948">MPNFFGRNPVLALASGVWPAIAAGTAIRLGVLACYLAQGFLLAAILTRLLAGDGLAAQLPALGWLAGLIVLRMVLIWASSMVAQHTGAATTERLRERAFGKLAELGPVHIAGARTGPIREALVDGVTALEGYYGRYLPSLLAGIAAPVAVVALLAVRDGWLAVLVATFAVAALALPPLWGRVLRLRSSQTMETYLALGAEFLDTLQGMVTLKAFGAAGRRRAELAATSDRLIATWNREMAVALVTGAIYALAITAGMAAVATVAALRVADGGLAVGTLFLALFLTREALRPIGVLSGAFHQTYSANDAATRVQTLLDTPPPAPVRPGLSPVPVPRASVSFDRVTFGYDGDRRALDGLSMEIEPAETVAVVGPSGAGKTTVAALLLRFADPDSGTVRIGGHDLRDIPPEQLRSLVALVAQDTYLFGDTVRANLLLAKPHADEAELVGATRAAHVHDAILDLPDGYDTLLGERGQGLSGGQRQRLAIARALLADTPILVLDEATASVDAATEASITAALREVTARRTTLVIAHRLSTVRHADRIVVLDAGRVVEIGTHDDLLARGGAYARLISAQEFDRKEALA</sequence>
<evidence type="ECO:0000256" key="7">
    <source>
        <dbReference type="SAM" id="Phobius"/>
    </source>
</evidence>
<feature type="transmembrane region" description="Helical" evidence="7">
    <location>
        <begin position="136"/>
        <end position="156"/>
    </location>
</feature>
<dbReference type="PROSITE" id="PS50893">
    <property type="entry name" value="ABC_TRANSPORTER_2"/>
    <property type="match status" value="1"/>
</dbReference>
<dbReference type="Gene3D" id="3.40.50.300">
    <property type="entry name" value="P-loop containing nucleotide triphosphate hydrolases"/>
    <property type="match status" value="1"/>
</dbReference>
<dbReference type="InterPro" id="IPR003439">
    <property type="entry name" value="ABC_transporter-like_ATP-bd"/>
</dbReference>
<feature type="domain" description="ABC transmembrane type-1" evidence="9">
    <location>
        <begin position="22"/>
        <end position="304"/>
    </location>
</feature>
<comment type="subcellular location">
    <subcellularLocation>
        <location evidence="1">Cell membrane</location>
        <topology evidence="1">Multi-pass membrane protein</topology>
    </subcellularLocation>
</comment>
<dbReference type="PANTHER" id="PTHR24221:SF654">
    <property type="entry name" value="ATP-BINDING CASSETTE SUB-FAMILY B MEMBER 6"/>
    <property type="match status" value="1"/>
</dbReference>
<dbReference type="InterPro" id="IPR036640">
    <property type="entry name" value="ABC1_TM_sf"/>
</dbReference>
<evidence type="ECO:0000256" key="5">
    <source>
        <dbReference type="ARBA" id="ARBA00022989"/>
    </source>
</evidence>
<dbReference type="PANTHER" id="PTHR24221">
    <property type="entry name" value="ATP-BINDING CASSETTE SUB-FAMILY B"/>
    <property type="match status" value="1"/>
</dbReference>
<keyword evidence="3" id="KW-0547">Nucleotide-binding</keyword>
<evidence type="ECO:0000256" key="1">
    <source>
        <dbReference type="ARBA" id="ARBA00004651"/>
    </source>
</evidence>
<evidence type="ECO:0000313" key="10">
    <source>
        <dbReference type="EMBL" id="GAA5154753.1"/>
    </source>
</evidence>
<comment type="caution">
    <text evidence="10">The sequence shown here is derived from an EMBL/GenBank/DDBJ whole genome shotgun (WGS) entry which is preliminary data.</text>
</comment>
<dbReference type="RefSeq" id="WP_185061506.1">
    <property type="nucleotide sequence ID" value="NZ_BAABJP010000008.1"/>
</dbReference>
<feature type="transmembrane region" description="Helical" evidence="7">
    <location>
        <begin position="62"/>
        <end position="83"/>
    </location>
</feature>
<feature type="transmembrane region" description="Helical" evidence="7">
    <location>
        <begin position="239"/>
        <end position="258"/>
    </location>
</feature>
<dbReference type="GO" id="GO:0005524">
    <property type="term" value="F:ATP binding"/>
    <property type="evidence" value="ECO:0007669"/>
    <property type="project" value="UniProtKB-KW"/>
</dbReference>
<dbReference type="SUPFAM" id="SSF90123">
    <property type="entry name" value="ABC transporter transmembrane region"/>
    <property type="match status" value="1"/>
</dbReference>
<keyword evidence="6 7" id="KW-0472">Membrane</keyword>
<dbReference type="Gene3D" id="1.20.1560.10">
    <property type="entry name" value="ABC transporter type 1, transmembrane domain"/>
    <property type="match status" value="1"/>
</dbReference>
<evidence type="ECO:0000313" key="11">
    <source>
        <dbReference type="Proteomes" id="UP001428817"/>
    </source>
</evidence>
<proteinExistence type="predicted"/>
<dbReference type="InterPro" id="IPR011527">
    <property type="entry name" value="ABC1_TM_dom"/>
</dbReference>
<gene>
    <name evidence="10" type="ORF">GCM10023321_27120</name>
</gene>